<keyword evidence="4 6" id="KW-0472">Membrane</keyword>
<proteinExistence type="predicted"/>
<keyword evidence="2 6" id="KW-0812">Transmembrane</keyword>
<evidence type="ECO:0000256" key="3">
    <source>
        <dbReference type="ARBA" id="ARBA00022989"/>
    </source>
</evidence>
<accession>A0A1Y2I3N9</accession>
<feature type="compositionally biased region" description="Basic and acidic residues" evidence="5">
    <location>
        <begin position="224"/>
        <end position="237"/>
    </location>
</feature>
<dbReference type="EMBL" id="MCFL01000001">
    <property type="protein sequence ID" value="ORZ41467.1"/>
    <property type="molecule type" value="Genomic_DNA"/>
</dbReference>
<feature type="transmembrane region" description="Helical" evidence="6">
    <location>
        <begin position="76"/>
        <end position="101"/>
    </location>
</feature>
<sequence length="246" mass="25899">MFVLASSIASVGIPSPAICQVRLWLFTLGIALVLSSSAVKAFRLWVIFSIKSVSLGKRLGNQRMLALVTCGSGDNAISIAFFAITAVYNGLLLCAVILFAYRTRNVSSGYRESSWSLYSAQCIAVFSVVVGAFSLLDFGSLTIMAFVVKHVATWFTTMFVFSVLVGRVALAVYISANVPAASNTRRSGYISTEILSAGEVLAGRVIVPHGPWLGDGAAAGGGAGHEKPSSGHGGSKTDVRLHFGIQ</sequence>
<evidence type="ECO:0000259" key="7">
    <source>
        <dbReference type="PROSITE" id="PS50259"/>
    </source>
</evidence>
<organism evidence="8 9">
    <name type="scientific">Catenaria anguillulae PL171</name>
    <dbReference type="NCBI Taxonomy" id="765915"/>
    <lineage>
        <taxon>Eukaryota</taxon>
        <taxon>Fungi</taxon>
        <taxon>Fungi incertae sedis</taxon>
        <taxon>Blastocladiomycota</taxon>
        <taxon>Blastocladiomycetes</taxon>
        <taxon>Blastocladiales</taxon>
        <taxon>Catenariaceae</taxon>
        <taxon>Catenaria</taxon>
    </lineage>
</organism>
<dbReference type="GO" id="GO:0004930">
    <property type="term" value="F:G protein-coupled receptor activity"/>
    <property type="evidence" value="ECO:0007669"/>
    <property type="project" value="InterPro"/>
</dbReference>
<dbReference type="InterPro" id="IPR017978">
    <property type="entry name" value="GPCR_3_C"/>
</dbReference>
<dbReference type="AlphaFoldDB" id="A0A1Y2I3N9"/>
<keyword evidence="9" id="KW-1185">Reference proteome</keyword>
<keyword evidence="3 6" id="KW-1133">Transmembrane helix</keyword>
<reference evidence="8 9" key="1">
    <citation type="submission" date="2016-07" db="EMBL/GenBank/DDBJ databases">
        <title>Pervasive Adenine N6-methylation of Active Genes in Fungi.</title>
        <authorList>
            <consortium name="DOE Joint Genome Institute"/>
            <person name="Mondo S.J."/>
            <person name="Dannebaum R.O."/>
            <person name="Kuo R.C."/>
            <person name="Labutti K."/>
            <person name="Haridas S."/>
            <person name="Kuo A."/>
            <person name="Salamov A."/>
            <person name="Ahrendt S.R."/>
            <person name="Lipzen A."/>
            <person name="Sullivan W."/>
            <person name="Andreopoulos W.B."/>
            <person name="Clum A."/>
            <person name="Lindquist E."/>
            <person name="Daum C."/>
            <person name="Ramamoorthy G.K."/>
            <person name="Gryganskyi A."/>
            <person name="Culley D."/>
            <person name="Magnuson J.K."/>
            <person name="James T.Y."/>
            <person name="O'Malley M.A."/>
            <person name="Stajich J.E."/>
            <person name="Spatafora J.W."/>
            <person name="Visel A."/>
            <person name="Grigoriev I.V."/>
        </authorList>
    </citation>
    <scope>NUCLEOTIDE SEQUENCE [LARGE SCALE GENOMIC DNA]</scope>
    <source>
        <strain evidence="8 9">PL171</strain>
    </source>
</reference>
<dbReference type="Pfam" id="PF00003">
    <property type="entry name" value="7tm_3"/>
    <property type="match status" value="1"/>
</dbReference>
<feature type="domain" description="G-protein coupled receptors family 3 profile" evidence="7">
    <location>
        <begin position="44"/>
        <end position="208"/>
    </location>
</feature>
<evidence type="ECO:0000313" key="8">
    <source>
        <dbReference type="EMBL" id="ORZ41467.1"/>
    </source>
</evidence>
<feature type="transmembrane region" description="Helical" evidence="6">
    <location>
        <begin position="154"/>
        <end position="176"/>
    </location>
</feature>
<feature type="region of interest" description="Disordered" evidence="5">
    <location>
        <begin position="218"/>
        <end position="237"/>
    </location>
</feature>
<dbReference type="OrthoDB" id="2156141at2759"/>
<dbReference type="PROSITE" id="PS50259">
    <property type="entry name" value="G_PROTEIN_RECEP_F3_4"/>
    <property type="match status" value="1"/>
</dbReference>
<protein>
    <recommendedName>
        <fullName evidence="7">G-protein coupled receptors family 3 profile domain-containing protein</fullName>
    </recommendedName>
</protein>
<dbReference type="Proteomes" id="UP000193411">
    <property type="component" value="Unassembled WGS sequence"/>
</dbReference>
<feature type="transmembrane region" description="Helical" evidence="6">
    <location>
        <begin position="122"/>
        <end position="148"/>
    </location>
</feature>
<evidence type="ECO:0000256" key="1">
    <source>
        <dbReference type="ARBA" id="ARBA00004141"/>
    </source>
</evidence>
<gene>
    <name evidence="8" type="ORF">BCR44DRAFT_1422878</name>
</gene>
<evidence type="ECO:0000256" key="4">
    <source>
        <dbReference type="ARBA" id="ARBA00023136"/>
    </source>
</evidence>
<dbReference type="GO" id="GO:0016020">
    <property type="term" value="C:membrane"/>
    <property type="evidence" value="ECO:0007669"/>
    <property type="project" value="UniProtKB-SubCell"/>
</dbReference>
<evidence type="ECO:0000256" key="2">
    <source>
        <dbReference type="ARBA" id="ARBA00022692"/>
    </source>
</evidence>
<evidence type="ECO:0000256" key="6">
    <source>
        <dbReference type="SAM" id="Phobius"/>
    </source>
</evidence>
<name>A0A1Y2I3N9_9FUNG</name>
<comment type="caution">
    <text evidence="8">The sequence shown here is derived from an EMBL/GenBank/DDBJ whole genome shotgun (WGS) entry which is preliminary data.</text>
</comment>
<evidence type="ECO:0000313" key="9">
    <source>
        <dbReference type="Proteomes" id="UP000193411"/>
    </source>
</evidence>
<evidence type="ECO:0000256" key="5">
    <source>
        <dbReference type="SAM" id="MobiDB-lite"/>
    </source>
</evidence>
<comment type="subcellular location">
    <subcellularLocation>
        <location evidence="1">Membrane</location>
        <topology evidence="1">Multi-pass membrane protein</topology>
    </subcellularLocation>
</comment>